<organism evidence="7 8">
    <name type="scientific">Bursaphelenchus okinawaensis</name>
    <dbReference type="NCBI Taxonomy" id="465554"/>
    <lineage>
        <taxon>Eukaryota</taxon>
        <taxon>Metazoa</taxon>
        <taxon>Ecdysozoa</taxon>
        <taxon>Nematoda</taxon>
        <taxon>Chromadorea</taxon>
        <taxon>Rhabditida</taxon>
        <taxon>Tylenchina</taxon>
        <taxon>Tylenchomorpha</taxon>
        <taxon>Aphelenchoidea</taxon>
        <taxon>Aphelenchoididae</taxon>
        <taxon>Bursaphelenchus</taxon>
    </lineage>
</organism>
<comment type="pathway">
    <text evidence="1 5">Protein modification; protein neddylation.</text>
</comment>
<dbReference type="Proteomes" id="UP000783686">
    <property type="component" value="Unassembled WGS sequence"/>
</dbReference>
<evidence type="ECO:0000313" key="7">
    <source>
        <dbReference type="EMBL" id="CAD5218992.1"/>
    </source>
</evidence>
<protein>
    <recommendedName>
        <fullName evidence="3 5">NEDD8-activating enzyme E1 regulatory subunit</fullName>
    </recommendedName>
</protein>
<proteinExistence type="inferred from homology"/>
<name>A0A811KVU1_9BILA</name>
<dbReference type="EMBL" id="CAJFCW020000004">
    <property type="protein sequence ID" value="CAG9112257.1"/>
    <property type="molecule type" value="Genomic_DNA"/>
</dbReference>
<evidence type="ECO:0000256" key="1">
    <source>
        <dbReference type="ARBA" id="ARBA00005032"/>
    </source>
</evidence>
<evidence type="ECO:0000256" key="5">
    <source>
        <dbReference type="PIRNR" id="PIRNR039099"/>
    </source>
</evidence>
<dbReference type="AlphaFoldDB" id="A0A811KVU1"/>
<feature type="domain" description="THIF-type NAD/FAD binding fold" evidence="6">
    <location>
        <begin position="14"/>
        <end position="543"/>
    </location>
</feature>
<keyword evidence="4 5" id="KW-0833">Ubl conjugation pathway</keyword>
<comment type="similarity">
    <text evidence="2 5">Belongs to the ubiquitin-activating E1 family. ULA1 subfamily.</text>
</comment>
<dbReference type="Gene3D" id="3.40.50.720">
    <property type="entry name" value="NAD(P)-binding Rossmann-like Domain"/>
    <property type="match status" value="2"/>
</dbReference>
<dbReference type="PIRSF" id="PIRSF039099">
    <property type="entry name" value="APP-BP1"/>
    <property type="match status" value="1"/>
</dbReference>
<comment type="caution">
    <text evidence="7">The sequence shown here is derived from an EMBL/GenBank/DDBJ whole genome shotgun (WGS) entry which is preliminary data.</text>
</comment>
<dbReference type="Proteomes" id="UP000614601">
    <property type="component" value="Unassembled WGS sequence"/>
</dbReference>
<dbReference type="InterPro" id="IPR045886">
    <property type="entry name" value="ThiF/MoeB/HesA"/>
</dbReference>
<dbReference type="PANTHER" id="PTHR10953:SF29">
    <property type="entry name" value="NEDD8-ACTIVATING ENZYME E1 REGULATORY SUBUNIT"/>
    <property type="match status" value="1"/>
</dbReference>
<dbReference type="GO" id="GO:0045116">
    <property type="term" value="P:protein neddylation"/>
    <property type="evidence" value="ECO:0007669"/>
    <property type="project" value="UniProtKB-UniRule"/>
</dbReference>
<evidence type="ECO:0000256" key="4">
    <source>
        <dbReference type="ARBA" id="ARBA00022786"/>
    </source>
</evidence>
<evidence type="ECO:0000259" key="6">
    <source>
        <dbReference type="Pfam" id="PF00899"/>
    </source>
</evidence>
<reference evidence="7" key="1">
    <citation type="submission" date="2020-09" db="EMBL/GenBank/DDBJ databases">
        <authorList>
            <person name="Kikuchi T."/>
        </authorList>
    </citation>
    <scope>NUCLEOTIDE SEQUENCE</scope>
    <source>
        <strain evidence="7">SH1</strain>
    </source>
</reference>
<dbReference type="EMBL" id="CAJFDH010000004">
    <property type="protein sequence ID" value="CAD5218992.1"/>
    <property type="molecule type" value="Genomic_DNA"/>
</dbReference>
<evidence type="ECO:0000256" key="3">
    <source>
        <dbReference type="ARBA" id="ARBA00015407"/>
    </source>
</evidence>
<dbReference type="GO" id="GO:0019781">
    <property type="term" value="F:NEDD8 activating enzyme activity"/>
    <property type="evidence" value="ECO:0007669"/>
    <property type="project" value="UniProtKB-UniRule"/>
</dbReference>
<evidence type="ECO:0000313" key="8">
    <source>
        <dbReference type="Proteomes" id="UP000614601"/>
    </source>
</evidence>
<dbReference type="PANTHER" id="PTHR10953">
    <property type="entry name" value="UBIQUITIN-ACTIVATING ENZYME E1"/>
    <property type="match status" value="1"/>
</dbReference>
<accession>A0A811KVU1</accession>
<dbReference type="OrthoDB" id="1708823at2759"/>
<keyword evidence="8" id="KW-1185">Reference proteome</keyword>
<dbReference type="InterPro" id="IPR035985">
    <property type="entry name" value="Ubiquitin-activating_enz"/>
</dbReference>
<dbReference type="UniPathway" id="UPA00885"/>
<dbReference type="InterPro" id="IPR030667">
    <property type="entry name" value="APP-BP1"/>
</dbReference>
<dbReference type="InterPro" id="IPR000594">
    <property type="entry name" value="ThiF_NAD_FAD-bd"/>
</dbReference>
<dbReference type="GO" id="GO:0005737">
    <property type="term" value="C:cytoplasm"/>
    <property type="evidence" value="ECO:0007669"/>
    <property type="project" value="TreeGrafter"/>
</dbReference>
<evidence type="ECO:0000256" key="2">
    <source>
        <dbReference type="ARBA" id="ARBA00006868"/>
    </source>
</evidence>
<sequence length="549" mass="61992">MSSLSIEDGNSARYDRQIRLWGDRGQHSLGRCDLAIIGSTATSTEILKCLVLAGIRSFTIFDDEHVGEVDFGSNFFITQEDTGRSRAEVVTKYIKELNPAVEGRFEEIKFKNDTQFNVLEKFSIVIGCGMNANVSVQLGDYLRRRNIPFISTLSLGLLGFMRICVGDHEVHNAHTENVPFDFRIWNPFPALKEYADTINLDEMEHEQHSHIPYLLLYIKALPLWRKTQLDTDALPTAGAKKKSFITLLKEMQKPNEKGILDEVNFQEACDNIHRSFANFKLPYNIENLFNDPRTDSENLTMKNATAFWVYVSAIKAFFNETGHLPLSGVLPDMTSDTQSYVKLVKIFNEQAHADAEWVLTKATQILHDARLDAKVAELSFKDCREICKNVLGLDVIMGQGIKEDTKGGLTAVIRRIWEEVQYDETSTVHPLAWLVLLKARDRFSLSKNRAPGTNGVPITLDSRDLADRVKSILDETEDEELISNQDRIIPNSAIKEICRYGTAELNVVCSILGGIVAQEAIKLCTQQYVPVDNTFIYDGRTQKSVSIQL</sequence>
<dbReference type="Pfam" id="PF00899">
    <property type="entry name" value="ThiF"/>
    <property type="match status" value="1"/>
</dbReference>
<gene>
    <name evidence="7" type="ORF">BOKJ2_LOCUS8202</name>
</gene>
<dbReference type="SUPFAM" id="SSF69572">
    <property type="entry name" value="Activating enzymes of the ubiquitin-like proteins"/>
    <property type="match status" value="1"/>
</dbReference>